<dbReference type="Proteomes" id="UP000316253">
    <property type="component" value="Unassembled WGS sequence"/>
</dbReference>
<comment type="caution">
    <text evidence="3">The sequence shown here is derived from an EMBL/GenBank/DDBJ whole genome shotgun (WGS) entry which is preliminary data.</text>
</comment>
<feature type="transmembrane region" description="Helical" evidence="2">
    <location>
        <begin position="21"/>
        <end position="42"/>
    </location>
</feature>
<feature type="region of interest" description="Disordered" evidence="1">
    <location>
        <begin position="53"/>
        <end position="73"/>
    </location>
</feature>
<keyword evidence="2" id="KW-0812">Transmembrane</keyword>
<evidence type="ECO:0000256" key="2">
    <source>
        <dbReference type="SAM" id="Phobius"/>
    </source>
</evidence>
<organism evidence="3 4">
    <name type="scientific">Candidatus Berkelbacteria bacterium Gr01-1014_85</name>
    <dbReference type="NCBI Taxonomy" id="2017150"/>
    <lineage>
        <taxon>Bacteria</taxon>
        <taxon>Candidatus Berkelbacteria</taxon>
    </lineage>
</organism>
<evidence type="ECO:0000313" key="3">
    <source>
        <dbReference type="EMBL" id="TSC66524.1"/>
    </source>
</evidence>
<accession>A0A554JE07</accession>
<keyword evidence="2" id="KW-0472">Membrane</keyword>
<proteinExistence type="predicted"/>
<keyword evidence="2" id="KW-1133">Transmembrane helix</keyword>
<evidence type="ECO:0000313" key="4">
    <source>
        <dbReference type="Proteomes" id="UP000316253"/>
    </source>
</evidence>
<gene>
    <name evidence="3" type="ORF">CEO22_53</name>
</gene>
<name>A0A554JE07_9BACT</name>
<dbReference type="AlphaFoldDB" id="A0A554JE07"/>
<reference evidence="3 4" key="1">
    <citation type="submission" date="2017-08" db="EMBL/GenBank/DDBJ databases">
        <title>Mechanisms for carbon and nitrogen cycling indicate functional differentiation within the Candidate Phyla Radiation.</title>
        <authorList>
            <person name="Danczak R.E."/>
            <person name="Johnston M.D."/>
            <person name="Kenah C."/>
            <person name="Slattery M."/>
            <person name="Wrighton K.C."/>
            <person name="Wilkins M.J."/>
        </authorList>
    </citation>
    <scope>NUCLEOTIDE SEQUENCE [LARGE SCALE GENOMIC DNA]</scope>
    <source>
        <strain evidence="3">Gr01-1014_85</strain>
    </source>
</reference>
<sequence>MPKTAHITTTNQINKPQRNRLRLNLLGVLVVIALLGGVSYLVNQQLNRAKVNQTESLGQTSSQTTPPPSEGVSYLSFNLNTQKKAGYDDDAHSLKVDQESIELPTEATDLIWAPDQSRVFYQAIIRQPSQDTEGTVSSPLPLDQPQSLAEASYNTKVPTIFDLRRRTATPLSDKVKKLAFFSDEALLYHYQDERSDTLAITKDGFKTWLTLKDRRGTDDILSLGGSILVQEPEANTVYEYSSSGQILRSFALPDGARLSQAAFNRLANEVVYWTQSETDLSLWHLKLSEAEPKLISTQFVDTDEWQILWDNSGKVTLINSVGQILLSEVLKP</sequence>
<feature type="compositionally biased region" description="Polar residues" evidence="1">
    <location>
        <begin position="53"/>
        <end position="64"/>
    </location>
</feature>
<dbReference type="EMBL" id="VMFD01000003">
    <property type="protein sequence ID" value="TSC66524.1"/>
    <property type="molecule type" value="Genomic_DNA"/>
</dbReference>
<evidence type="ECO:0000256" key="1">
    <source>
        <dbReference type="SAM" id="MobiDB-lite"/>
    </source>
</evidence>
<protein>
    <submittedName>
        <fullName evidence="3">Uncharacterized protein</fullName>
    </submittedName>
</protein>